<feature type="non-terminal residue" evidence="1">
    <location>
        <position position="36"/>
    </location>
</feature>
<dbReference type="Gene3D" id="3.30.559.30">
    <property type="entry name" value="Nonribosomal peptide synthetase, condensation domain"/>
    <property type="match status" value="1"/>
</dbReference>
<reference evidence="1 2" key="1">
    <citation type="journal article" date="2011" name="PLoS Pathog.">
        <title>Dynamic evolution of pathogenicity revealed by sequencing and comparative genomics of 19 Pseudomonas syringae isolates.</title>
        <authorList>
            <person name="Baltrus D.A."/>
            <person name="Nishimura M.T."/>
            <person name="Romanchuk A."/>
            <person name="Chang J.H."/>
            <person name="Mukhtar M.S."/>
            <person name="Cherkis K."/>
            <person name="Roach J."/>
            <person name="Grant S.R."/>
            <person name="Jones C.D."/>
            <person name="Dangl J.L."/>
        </authorList>
    </citation>
    <scope>NUCLEOTIDE SEQUENCE [LARGE SCALE GENOMIC DNA]</scope>
    <source>
        <strain evidence="2">M301072PT</strain>
    </source>
</reference>
<evidence type="ECO:0000313" key="2">
    <source>
        <dbReference type="Proteomes" id="UP000004471"/>
    </source>
</evidence>
<comment type="caution">
    <text evidence="1">The sequence shown here is derived from an EMBL/GenBank/DDBJ whole genome shotgun (WGS) entry which is preliminary data.</text>
</comment>
<evidence type="ECO:0000313" key="1">
    <source>
        <dbReference type="EMBL" id="EGH35958.1"/>
    </source>
</evidence>
<accession>F3G0G6</accession>
<dbReference type="AlphaFoldDB" id="F3G0G6"/>
<dbReference type="HOGENOM" id="CLU_3361567_0_0_6"/>
<feature type="non-terminal residue" evidence="1">
    <location>
        <position position="1"/>
    </location>
</feature>
<organism evidence="1 2">
    <name type="scientific">Pseudomonas syringae pv. japonica str. M301072</name>
    <dbReference type="NCBI Taxonomy" id="629262"/>
    <lineage>
        <taxon>Bacteria</taxon>
        <taxon>Pseudomonadati</taxon>
        <taxon>Pseudomonadota</taxon>
        <taxon>Gammaproteobacteria</taxon>
        <taxon>Pseudomonadales</taxon>
        <taxon>Pseudomonadaceae</taxon>
        <taxon>Pseudomonas</taxon>
        <taxon>Pseudomonas syringae</taxon>
    </lineage>
</organism>
<name>F3G0G6_PSESX</name>
<dbReference type="EMBL" id="AEAH01004255">
    <property type="protein sequence ID" value="EGH35958.1"/>
    <property type="molecule type" value="Genomic_DNA"/>
</dbReference>
<protein>
    <submittedName>
        <fullName evidence="1">Amino acid adenylation</fullName>
    </submittedName>
</protein>
<sequence>SVMVAWAALLGRLAGQDDVVIGTPVANRLRAEPEDR</sequence>
<dbReference type="SUPFAM" id="SSF52777">
    <property type="entry name" value="CoA-dependent acyltransferases"/>
    <property type="match status" value="1"/>
</dbReference>
<dbReference type="Proteomes" id="UP000004471">
    <property type="component" value="Unassembled WGS sequence"/>
</dbReference>
<proteinExistence type="predicted"/>
<gene>
    <name evidence="1" type="ORF">PSYJA_45676</name>
</gene>